<dbReference type="Gene3D" id="3.10.10.10">
    <property type="entry name" value="HIV Type 1 Reverse Transcriptase, subunit A, domain 1"/>
    <property type="match status" value="1"/>
</dbReference>
<dbReference type="Gene3D" id="3.30.70.270">
    <property type="match status" value="1"/>
</dbReference>
<dbReference type="CDD" id="cd09275">
    <property type="entry name" value="RNase_HI_RT_DIRS1"/>
    <property type="match status" value="1"/>
</dbReference>
<dbReference type="InterPro" id="IPR000477">
    <property type="entry name" value="RT_dom"/>
</dbReference>
<dbReference type="InterPro" id="IPR052055">
    <property type="entry name" value="Hepadnavirus_pol/RT"/>
</dbReference>
<comment type="caution">
    <text evidence="2">The sequence shown here is derived from an EMBL/GenBank/DDBJ whole genome shotgun (WGS) entry which is preliminary data.</text>
</comment>
<dbReference type="Pfam" id="PF00078">
    <property type="entry name" value="RVT_1"/>
    <property type="match status" value="1"/>
</dbReference>
<dbReference type="InterPro" id="IPR036397">
    <property type="entry name" value="RNaseH_sf"/>
</dbReference>
<organism evidence="2">
    <name type="scientific">invertebrate metagenome</name>
    <dbReference type="NCBI Taxonomy" id="1711999"/>
    <lineage>
        <taxon>unclassified sequences</taxon>
        <taxon>metagenomes</taxon>
        <taxon>organismal metagenomes</taxon>
    </lineage>
</organism>
<dbReference type="GO" id="GO:0003676">
    <property type="term" value="F:nucleic acid binding"/>
    <property type="evidence" value="ECO:0007669"/>
    <property type="project" value="InterPro"/>
</dbReference>
<dbReference type="AlphaFoldDB" id="A0A2H9T4M6"/>
<dbReference type="EMBL" id="NSIT01000247">
    <property type="protein sequence ID" value="PJE78159.1"/>
    <property type="molecule type" value="Genomic_DNA"/>
</dbReference>
<dbReference type="PANTHER" id="PTHR33050">
    <property type="entry name" value="REVERSE TRANSCRIPTASE DOMAIN-CONTAINING PROTEIN"/>
    <property type="match status" value="1"/>
</dbReference>
<evidence type="ECO:0000313" key="2">
    <source>
        <dbReference type="EMBL" id="PJE78159.1"/>
    </source>
</evidence>
<name>A0A2H9T4M6_9ZZZZ</name>
<dbReference type="PROSITE" id="PS50878">
    <property type="entry name" value="RT_POL"/>
    <property type="match status" value="1"/>
</dbReference>
<feature type="domain" description="Reverse transcriptase" evidence="1">
    <location>
        <begin position="15"/>
        <end position="206"/>
    </location>
</feature>
<dbReference type="SUPFAM" id="SSF56672">
    <property type="entry name" value="DNA/RNA polymerases"/>
    <property type="match status" value="1"/>
</dbReference>
<dbReference type="PANTHER" id="PTHR33050:SF8">
    <property type="entry name" value="REVERSE TRANSCRIPTASE DOMAIN-CONTAINING PROTEIN"/>
    <property type="match status" value="1"/>
</dbReference>
<dbReference type="InterPro" id="IPR043502">
    <property type="entry name" value="DNA/RNA_pol_sf"/>
</dbReference>
<sequence length="478" mass="54076">MYDKATAQINTEIENGNYIQVDQAALIVSPIAVIPKSDGGVRLIHDCSKPTGLAVNDYVSELDKQRFQSVDDAVKLVTPFCYMAKVDLKSAYRSVPISKHSQKVTGLKWEFKDGPRYLVDTKLPFGSKSAPGIFHRLSQSVRRMMRRKGFKIVAYLDDFFLCETTKSKCLTALNTLLGLLRKLGFMISWAKVIGPTQKLTFLGIEIDSATMSTRLPDAKLLALREELASFSSKLRASKKQLQSLAGKLNWAASVIYGGRCFLRRILNAICTLKHKAHKIRLVGEIRQDIDWWLQFMSTFNGKSFLLDKRPITDIHTDACVDGGGGCLGNDWFYANWQQDFPDIMPLHINEKEVFAVTLAVTRWAPLLRNRRILIHSDNMVTVNCINKGTSRNETIMHSLRTFFWLSAYYNFHITACHIPGKHNVTADTVSRLSESSFFWEWLAAIATPYRSVDLTAHMSSKAFHSLLSRHGTTTEQPR</sequence>
<reference evidence="2" key="1">
    <citation type="journal article" date="2017" name="Appl. Environ. Microbiol.">
        <title>Molecular characterization of an Endozoicomonas-like organism causing infection in king scallop Pecten maximus L.</title>
        <authorList>
            <person name="Cano I."/>
            <person name="van Aerle R."/>
            <person name="Ross S."/>
            <person name="Verner-Jeffreys D.W."/>
            <person name="Paley R.K."/>
            <person name="Rimmer G."/>
            <person name="Ryder D."/>
            <person name="Hooper P."/>
            <person name="Stone D."/>
            <person name="Feist S.W."/>
        </authorList>
    </citation>
    <scope>NUCLEOTIDE SEQUENCE</scope>
</reference>
<dbReference type="Gene3D" id="3.30.420.10">
    <property type="entry name" value="Ribonuclease H-like superfamily/Ribonuclease H"/>
    <property type="match status" value="1"/>
</dbReference>
<proteinExistence type="predicted"/>
<accession>A0A2H9T4M6</accession>
<evidence type="ECO:0000259" key="1">
    <source>
        <dbReference type="PROSITE" id="PS50878"/>
    </source>
</evidence>
<dbReference type="InterPro" id="IPR043128">
    <property type="entry name" value="Rev_trsase/Diguanyl_cyclase"/>
</dbReference>
<protein>
    <recommendedName>
        <fullName evidence="1">Reverse transcriptase domain-containing protein</fullName>
    </recommendedName>
</protein>
<gene>
    <name evidence="2" type="ORF">CI610_02909</name>
</gene>